<gene>
    <name evidence="1" type="ORF">Tco_1004160</name>
</gene>
<reference evidence="1" key="2">
    <citation type="submission" date="2022-01" db="EMBL/GenBank/DDBJ databases">
        <authorList>
            <person name="Yamashiro T."/>
            <person name="Shiraishi A."/>
            <person name="Satake H."/>
            <person name="Nakayama K."/>
        </authorList>
    </citation>
    <scope>NUCLEOTIDE SEQUENCE</scope>
</reference>
<evidence type="ECO:0000313" key="1">
    <source>
        <dbReference type="EMBL" id="GJT60627.1"/>
    </source>
</evidence>
<comment type="caution">
    <text evidence="1">The sequence shown here is derived from an EMBL/GenBank/DDBJ whole genome shotgun (WGS) entry which is preliminary data.</text>
</comment>
<keyword evidence="2" id="KW-1185">Reference proteome</keyword>
<name>A0ABQ5FD06_9ASTR</name>
<sequence length="173" mass="19097">MSATKLGKNIMLDSYTGFMCMEFWGRGSFAHALIELDATCGLKDKPVVVIPKFEANVVIRKSQGKSHCSGFNKSTNGSYIPVEKSKSSTLASNPCSALEEDNDNSMDDLVDDIRKNVKAPPRKTGIWLGRKADSPKKNIVFCLKRSFRDDMIFDEMGPRVKEVDHGNASSENG</sequence>
<reference evidence="1" key="1">
    <citation type="journal article" date="2022" name="Int. J. Mol. Sci.">
        <title>Draft Genome of Tanacetum Coccineum: Genomic Comparison of Closely Related Tanacetum-Family Plants.</title>
        <authorList>
            <person name="Yamashiro T."/>
            <person name="Shiraishi A."/>
            <person name="Nakayama K."/>
            <person name="Satake H."/>
        </authorList>
    </citation>
    <scope>NUCLEOTIDE SEQUENCE</scope>
</reference>
<organism evidence="1 2">
    <name type="scientific">Tanacetum coccineum</name>
    <dbReference type="NCBI Taxonomy" id="301880"/>
    <lineage>
        <taxon>Eukaryota</taxon>
        <taxon>Viridiplantae</taxon>
        <taxon>Streptophyta</taxon>
        <taxon>Embryophyta</taxon>
        <taxon>Tracheophyta</taxon>
        <taxon>Spermatophyta</taxon>
        <taxon>Magnoliopsida</taxon>
        <taxon>eudicotyledons</taxon>
        <taxon>Gunneridae</taxon>
        <taxon>Pentapetalae</taxon>
        <taxon>asterids</taxon>
        <taxon>campanulids</taxon>
        <taxon>Asterales</taxon>
        <taxon>Asteraceae</taxon>
        <taxon>Asteroideae</taxon>
        <taxon>Anthemideae</taxon>
        <taxon>Anthemidinae</taxon>
        <taxon>Tanacetum</taxon>
    </lineage>
</organism>
<evidence type="ECO:0000313" key="2">
    <source>
        <dbReference type="Proteomes" id="UP001151760"/>
    </source>
</evidence>
<accession>A0ABQ5FD06</accession>
<proteinExistence type="predicted"/>
<dbReference type="Proteomes" id="UP001151760">
    <property type="component" value="Unassembled WGS sequence"/>
</dbReference>
<protein>
    <submittedName>
        <fullName evidence="1">Uncharacterized protein</fullName>
    </submittedName>
</protein>
<dbReference type="EMBL" id="BQNB010017216">
    <property type="protein sequence ID" value="GJT60627.1"/>
    <property type="molecule type" value="Genomic_DNA"/>
</dbReference>